<dbReference type="KEGG" id="bsto:C0V70_10270"/>
<keyword evidence="2" id="KW-0732">Signal</keyword>
<organism evidence="4 5">
    <name type="scientific">Bacteriovorax stolpii</name>
    <name type="common">Bdellovibrio stolpii</name>
    <dbReference type="NCBI Taxonomy" id="960"/>
    <lineage>
        <taxon>Bacteria</taxon>
        <taxon>Pseudomonadati</taxon>
        <taxon>Bdellovibrionota</taxon>
        <taxon>Bacteriovoracia</taxon>
        <taxon>Bacteriovoracales</taxon>
        <taxon>Bacteriovoracaceae</taxon>
        <taxon>Bacteriovorax</taxon>
    </lineage>
</organism>
<dbReference type="Pfam" id="PF09375">
    <property type="entry name" value="Peptidase_M75"/>
    <property type="match status" value="1"/>
</dbReference>
<dbReference type="AlphaFoldDB" id="A0A2K9NSI8"/>
<evidence type="ECO:0000259" key="3">
    <source>
        <dbReference type="Pfam" id="PF09375"/>
    </source>
</evidence>
<protein>
    <submittedName>
        <fullName evidence="4">Iron-regulated protein</fullName>
    </submittedName>
</protein>
<evidence type="ECO:0000256" key="2">
    <source>
        <dbReference type="ARBA" id="ARBA00022729"/>
    </source>
</evidence>
<comment type="subcellular location">
    <subcellularLocation>
        <location evidence="1">Cell envelope</location>
    </subcellularLocation>
</comment>
<sequence>MGYCLKYRTIVEIDIHVYKQRNYIMFKSLICLVLLGSFSAVSAQSLEEAQTKSISGYSKLVYKTYSDSLKTAITLKEDIANFVKNPSVMTMEVAKNSWKLARAPYGQSEVFRFYNGPIDRDGGPEGLLNAWPLDEAYIDYVVGAPNAGIINNLSEYPVINKELLESLNELDGEKNISTGYHAIEFLLWGQDLYVDGPGRRSYEDYVKGKGLNAERRAAYLLIAADLLVDHLQGLVDEWAPNKANFRAEFESQKQTSTLKDILSGIIYMTGDELSGERMYVAYETMGQEDEHSCFSDMTHMDIQWNFWGVENVLRETKMLELTPLKNTELAKRVKARMAKVHKMLAELPAPFDQAILSETSRPLILAAIEEMEVLAKDLVEVSEALNAKVDF</sequence>
<feature type="domain" description="Imelysin-like" evidence="3">
    <location>
        <begin position="62"/>
        <end position="374"/>
    </location>
</feature>
<accession>A0A2K9NSI8</accession>
<evidence type="ECO:0000313" key="4">
    <source>
        <dbReference type="EMBL" id="AUN98483.1"/>
    </source>
</evidence>
<dbReference type="Gene3D" id="1.20.1420.20">
    <property type="entry name" value="M75 peptidase, HXXE motif"/>
    <property type="match status" value="1"/>
</dbReference>
<dbReference type="InterPro" id="IPR018976">
    <property type="entry name" value="Imelysin-like"/>
</dbReference>
<proteinExistence type="predicted"/>
<dbReference type="GO" id="GO:0030313">
    <property type="term" value="C:cell envelope"/>
    <property type="evidence" value="ECO:0007669"/>
    <property type="project" value="UniProtKB-SubCell"/>
</dbReference>
<dbReference type="EMBL" id="CP025704">
    <property type="protein sequence ID" value="AUN98483.1"/>
    <property type="molecule type" value="Genomic_DNA"/>
</dbReference>
<dbReference type="Proteomes" id="UP000235584">
    <property type="component" value="Chromosome"/>
</dbReference>
<name>A0A2K9NSI8_BACTC</name>
<keyword evidence="5" id="KW-1185">Reference proteome</keyword>
<reference evidence="4 5" key="1">
    <citation type="submission" date="2018-01" db="EMBL/GenBank/DDBJ databases">
        <title>Complete genome sequence of Bacteriovorax stolpii DSM12778.</title>
        <authorList>
            <person name="Tang B."/>
            <person name="Chang J."/>
        </authorList>
    </citation>
    <scope>NUCLEOTIDE SEQUENCE [LARGE SCALE GENOMIC DNA]</scope>
    <source>
        <strain evidence="4 5">DSM 12778</strain>
    </source>
</reference>
<dbReference type="CDD" id="cd14657">
    <property type="entry name" value="Imelysin_IrpA-like"/>
    <property type="match status" value="1"/>
</dbReference>
<gene>
    <name evidence="4" type="ORF">C0V70_10270</name>
</gene>
<evidence type="ECO:0000256" key="1">
    <source>
        <dbReference type="ARBA" id="ARBA00004196"/>
    </source>
</evidence>
<evidence type="ECO:0000313" key="5">
    <source>
        <dbReference type="Proteomes" id="UP000235584"/>
    </source>
</evidence>
<dbReference type="InterPro" id="IPR038352">
    <property type="entry name" value="Imelysin_sf"/>
</dbReference>